<dbReference type="SMART" id="SM00857">
    <property type="entry name" value="Resolvase"/>
    <property type="match status" value="1"/>
</dbReference>
<dbReference type="InterPro" id="IPR025827">
    <property type="entry name" value="Zn_ribbon_recom_dom"/>
</dbReference>
<evidence type="ECO:0000256" key="5">
    <source>
        <dbReference type="PROSITE-ProRule" id="PRU10137"/>
    </source>
</evidence>
<feature type="domain" description="Resolvase/invertase-type recombinase catalytic" evidence="7">
    <location>
        <begin position="3"/>
        <end position="147"/>
    </location>
</feature>
<dbReference type="GO" id="GO:0015074">
    <property type="term" value="P:DNA integration"/>
    <property type="evidence" value="ECO:0007669"/>
    <property type="project" value="UniProtKB-KW"/>
</dbReference>
<dbReference type="InterPro" id="IPR011109">
    <property type="entry name" value="DNA_bind_recombinase_dom"/>
</dbReference>
<keyword evidence="3" id="KW-0233">DNA recombination</keyword>
<dbReference type="OrthoDB" id="7277848at2"/>
<feature type="active site" description="O-(5'-phospho-DNA)-serine intermediate" evidence="4 5">
    <location>
        <position position="11"/>
    </location>
</feature>
<dbReference type="PROSITE" id="PS00397">
    <property type="entry name" value="RECOMBINASES_1"/>
    <property type="match status" value="1"/>
</dbReference>
<dbReference type="Pfam" id="PF00239">
    <property type="entry name" value="Resolvase"/>
    <property type="match status" value="1"/>
</dbReference>
<feature type="domain" description="Recombinase" evidence="8">
    <location>
        <begin position="154"/>
        <end position="261"/>
    </location>
</feature>
<keyword evidence="6" id="KW-0175">Coiled coil</keyword>
<keyword evidence="2" id="KW-0238">DNA-binding</keyword>
<evidence type="ECO:0000313" key="10">
    <source>
        <dbReference type="Proteomes" id="UP000269157"/>
    </source>
</evidence>
<dbReference type="Proteomes" id="UP000269157">
    <property type="component" value="Unassembled WGS sequence"/>
</dbReference>
<dbReference type="GO" id="GO:0003677">
    <property type="term" value="F:DNA binding"/>
    <property type="evidence" value="ECO:0007669"/>
    <property type="project" value="UniProtKB-KW"/>
</dbReference>
<protein>
    <submittedName>
        <fullName evidence="9">DNA invertase Pin-like site-specific DNA recombinase</fullName>
    </submittedName>
</protein>
<dbReference type="SUPFAM" id="SSF53041">
    <property type="entry name" value="Resolvase-like"/>
    <property type="match status" value="1"/>
</dbReference>
<dbReference type="PANTHER" id="PTHR30461">
    <property type="entry name" value="DNA-INVERTASE FROM LAMBDOID PROPHAGE"/>
    <property type="match status" value="1"/>
</dbReference>
<dbReference type="PROSITE" id="PS51736">
    <property type="entry name" value="RECOMBINASES_3"/>
    <property type="match status" value="1"/>
</dbReference>
<gene>
    <name evidence="9" type="ORF">BCF46_3256</name>
</gene>
<evidence type="ECO:0000256" key="2">
    <source>
        <dbReference type="ARBA" id="ARBA00023125"/>
    </source>
</evidence>
<keyword evidence="10" id="KW-1185">Reference proteome</keyword>
<organism evidence="9 10">
    <name type="scientific">Litoreibacter meonggei</name>
    <dbReference type="NCBI Taxonomy" id="1049199"/>
    <lineage>
        <taxon>Bacteria</taxon>
        <taxon>Pseudomonadati</taxon>
        <taxon>Pseudomonadota</taxon>
        <taxon>Alphaproteobacteria</taxon>
        <taxon>Rhodobacterales</taxon>
        <taxon>Roseobacteraceae</taxon>
        <taxon>Litoreibacter</taxon>
    </lineage>
</organism>
<evidence type="ECO:0000256" key="6">
    <source>
        <dbReference type="SAM" id="Coils"/>
    </source>
</evidence>
<dbReference type="Pfam" id="PF07508">
    <property type="entry name" value="Recombinase"/>
    <property type="match status" value="1"/>
</dbReference>
<dbReference type="RefSeq" id="WP_121026672.1">
    <property type="nucleotide sequence ID" value="NZ_RCCE01000006.1"/>
</dbReference>
<reference evidence="9 10" key="1">
    <citation type="submission" date="2018-10" db="EMBL/GenBank/DDBJ databases">
        <title>Genomic Encyclopedia of Archaeal and Bacterial Type Strains, Phase II (KMG-II): from individual species to whole genera.</title>
        <authorList>
            <person name="Goeker M."/>
        </authorList>
    </citation>
    <scope>NUCLEOTIDE SEQUENCE [LARGE SCALE GENOMIC DNA]</scope>
    <source>
        <strain evidence="9 10">DSM 29466</strain>
    </source>
</reference>
<dbReference type="InterPro" id="IPR006119">
    <property type="entry name" value="Resolv_N"/>
</dbReference>
<dbReference type="AlphaFoldDB" id="A0A497VEN1"/>
<dbReference type="PROSITE" id="PS51737">
    <property type="entry name" value="RECOMBINASE_DNA_BIND"/>
    <property type="match status" value="1"/>
</dbReference>
<dbReference type="PANTHER" id="PTHR30461:SF23">
    <property type="entry name" value="DNA RECOMBINASE-RELATED"/>
    <property type="match status" value="1"/>
</dbReference>
<name>A0A497VEN1_9RHOB</name>
<proteinExistence type="predicted"/>
<dbReference type="InterPro" id="IPR038109">
    <property type="entry name" value="DNA_bind_recomb_sf"/>
</dbReference>
<sequence length="509" mass="57484">MKPCFGYIRVSTVRQGDGASLEAQKDAITGFASQNNIEIVEWYEERETAAKAGRPLFDAMMTRLKRGDAEGLIMHKIDRSSRNYADWARLDEVSQLGVKIHFAADSLDFDSRGGRLLADIQMALAADYSRNLSLEVKKGLYGRLKQGIYPYRAPLGYLDTGGGNLKAIDPIKGPLVRTLFELYGSGEYSITSLTAEMQRRGLKGYGERLVVRRNVDAILNNPFYCGKMKGGGNLYDGKHEPLITTGQFRRIAEVKADRVQKRATKHRLLFRRLLRCVNCQRLLTGERQKTHIYYRCHTADCQQRTAREDALEEQFLRAFQHVQICSKDKETIANHVQAWLVDTGRKDMQKSLQLRLADTKTRQDRLTDLLVDGAIEKPDYDVRKQNYDFELKQLREELAAIEKQRTDQEDVVQLIEFATNLSRLYSATPKPKKRAMIKNCFETVCVVDGVLAATPASWLVELKSVGAASKPDQTPMTSNVFAALGNSEVRSLQAIDKQSGSAGLDTRER</sequence>
<dbReference type="CDD" id="cd00338">
    <property type="entry name" value="Ser_Recombinase"/>
    <property type="match status" value="1"/>
</dbReference>
<comment type="caution">
    <text evidence="9">The sequence shown here is derived from an EMBL/GenBank/DDBJ whole genome shotgun (WGS) entry which is preliminary data.</text>
</comment>
<dbReference type="InterPro" id="IPR050639">
    <property type="entry name" value="SSR_resolvase"/>
</dbReference>
<dbReference type="GO" id="GO:0000150">
    <property type="term" value="F:DNA strand exchange activity"/>
    <property type="evidence" value="ECO:0007669"/>
    <property type="project" value="InterPro"/>
</dbReference>
<dbReference type="Gene3D" id="3.90.1750.20">
    <property type="entry name" value="Putative Large Serine Recombinase, Chain B, Domain 2"/>
    <property type="match status" value="1"/>
</dbReference>
<accession>A0A497VEN1</accession>
<keyword evidence="1" id="KW-0229">DNA integration</keyword>
<evidence type="ECO:0000256" key="3">
    <source>
        <dbReference type="ARBA" id="ARBA00023172"/>
    </source>
</evidence>
<evidence type="ECO:0000259" key="7">
    <source>
        <dbReference type="PROSITE" id="PS51736"/>
    </source>
</evidence>
<dbReference type="EMBL" id="RCCE01000006">
    <property type="protein sequence ID" value="RLJ40687.1"/>
    <property type="molecule type" value="Genomic_DNA"/>
</dbReference>
<feature type="coiled-coil region" evidence="6">
    <location>
        <begin position="384"/>
        <end position="411"/>
    </location>
</feature>
<evidence type="ECO:0000256" key="1">
    <source>
        <dbReference type="ARBA" id="ARBA00022908"/>
    </source>
</evidence>
<evidence type="ECO:0000256" key="4">
    <source>
        <dbReference type="PIRSR" id="PIRSR606118-50"/>
    </source>
</evidence>
<dbReference type="InterPro" id="IPR036162">
    <property type="entry name" value="Resolvase-like_N_sf"/>
</dbReference>
<dbReference type="Pfam" id="PF13408">
    <property type="entry name" value="Zn_ribbon_recom"/>
    <property type="match status" value="1"/>
</dbReference>
<dbReference type="InterPro" id="IPR006118">
    <property type="entry name" value="Recombinase_CS"/>
</dbReference>
<evidence type="ECO:0000313" key="9">
    <source>
        <dbReference type="EMBL" id="RLJ40687.1"/>
    </source>
</evidence>
<evidence type="ECO:0000259" key="8">
    <source>
        <dbReference type="PROSITE" id="PS51737"/>
    </source>
</evidence>
<dbReference type="Gene3D" id="3.40.50.1390">
    <property type="entry name" value="Resolvase, N-terminal catalytic domain"/>
    <property type="match status" value="1"/>
</dbReference>